<evidence type="ECO:0000256" key="5">
    <source>
        <dbReference type="ARBA" id="ARBA00022840"/>
    </source>
</evidence>
<sequence length="312" mass="34793">MIHLICPNPAIDRTVLLETMQYGFPNRPIQIKEFPGGKSFNVAYALARTVDSQQIMIHTMLGGVYGRHVTNLAEKYGYSIQSTQVEKNTRICTILVDVNKKTVLPIYEKGFELDNSTLSTFTSSLVDSVSENDLLVFSGSLMKGMPSNYIAQVEEKLKNKNVRLCVDTSGETLKETYKATTPYLIKINDEEVQELFPDKTLNTPEDFLSLLRNNVKTKNFVITLGAKGIVAKINHTLYKGHAAPIEAKNPIACGDFFLGRLIAGIHKQTDATEMLKDALCYSTCNAMNWFPLVDDKQLANTRPSIEVSKVKS</sequence>
<feature type="domain" description="Carbohydrate kinase PfkB" evidence="7">
    <location>
        <begin position="23"/>
        <end position="279"/>
    </location>
</feature>
<keyword evidence="5 6" id="KW-0067">ATP-binding</keyword>
<evidence type="ECO:0000256" key="3">
    <source>
        <dbReference type="ARBA" id="ARBA00022741"/>
    </source>
</evidence>
<dbReference type="Proteomes" id="UP000886607">
    <property type="component" value="Unassembled WGS sequence"/>
</dbReference>
<evidence type="ECO:0000313" key="9">
    <source>
        <dbReference type="EMBL" id="GEQ55475.1"/>
    </source>
</evidence>
<comment type="pathway">
    <text evidence="6">Carbohydrate metabolism; D-tagatose 6-phosphate degradation; D-glyceraldehyde 3-phosphate and glycerone phosphate from D-tagatose 6-phosphate: step 1/2.</text>
</comment>
<dbReference type="Pfam" id="PF00294">
    <property type="entry name" value="PfkB"/>
    <property type="match status" value="1"/>
</dbReference>
<evidence type="ECO:0000313" key="11">
    <source>
        <dbReference type="Proteomes" id="UP000886607"/>
    </source>
</evidence>
<dbReference type="PANTHER" id="PTHR46566">
    <property type="entry name" value="1-PHOSPHOFRUCTOKINASE-RELATED"/>
    <property type="match status" value="1"/>
</dbReference>
<keyword evidence="4 9" id="KW-0418">Kinase</keyword>
<evidence type="ECO:0000256" key="1">
    <source>
        <dbReference type="ARBA" id="ARBA00005380"/>
    </source>
</evidence>
<dbReference type="GO" id="GO:0005988">
    <property type="term" value="P:lactose metabolic process"/>
    <property type="evidence" value="ECO:0007669"/>
    <property type="project" value="UniProtKB-KW"/>
</dbReference>
<comment type="catalytic activity">
    <reaction evidence="6">
        <text>D-tagatofuranose 6-phosphate + ATP = D-tagatofuranose 1,6-bisphosphate + ADP + H(+)</text>
        <dbReference type="Rhea" id="RHEA:12420"/>
        <dbReference type="ChEBI" id="CHEBI:15378"/>
        <dbReference type="ChEBI" id="CHEBI:30616"/>
        <dbReference type="ChEBI" id="CHEBI:58694"/>
        <dbReference type="ChEBI" id="CHEBI:58695"/>
        <dbReference type="ChEBI" id="CHEBI:456216"/>
        <dbReference type="EC" id="2.7.1.144"/>
    </reaction>
</comment>
<protein>
    <recommendedName>
        <fullName evidence="6">Tagatose-6-phosphate kinase</fullName>
        <ecNumber evidence="6">2.7.1.144</ecNumber>
    </recommendedName>
</protein>
<dbReference type="AlphaFoldDB" id="A0AAN4ZQM6"/>
<reference evidence="9" key="2">
    <citation type="journal article" date="2020" name="Int. Dairy J.">
        <title>Lactic acid bacterial diversity in Brie cheese focusing on salt concentration and pH of isolation medium and characterisation of halophilic and alkaliphilic lactic acid bacterial isolates.</title>
        <authorList>
            <person name="Unno R."/>
            <person name="Matsutani M."/>
            <person name="Suzuki T."/>
            <person name="Kodama K."/>
            <person name="Matsushita H."/>
            <person name="Yamasato K."/>
            <person name="Koizumi Y."/>
            <person name="Ishikawa M."/>
        </authorList>
    </citation>
    <scope>NUCLEOTIDE SEQUENCE</scope>
    <source>
        <strain evidence="9">7C1</strain>
        <strain evidence="8">8C4</strain>
    </source>
</reference>
<dbReference type="Gene3D" id="3.40.1190.20">
    <property type="match status" value="1"/>
</dbReference>
<dbReference type="PIRSF" id="PIRSF000535">
    <property type="entry name" value="1PFK/6PFK/LacC"/>
    <property type="match status" value="1"/>
</dbReference>
<proteinExistence type="inferred from homology"/>
<keyword evidence="6" id="KW-0423">Lactose metabolism</keyword>
<dbReference type="RefSeq" id="WP_202584492.1">
    <property type="nucleotide sequence ID" value="NZ_BKBO01000042.1"/>
</dbReference>
<evidence type="ECO:0000256" key="2">
    <source>
        <dbReference type="ARBA" id="ARBA00022679"/>
    </source>
</evidence>
<evidence type="ECO:0000259" key="7">
    <source>
        <dbReference type="Pfam" id="PF00294"/>
    </source>
</evidence>
<evidence type="ECO:0000313" key="8">
    <source>
        <dbReference type="EMBL" id="GEQ50300.1"/>
    </source>
</evidence>
<reference evidence="9" key="1">
    <citation type="submission" date="2019-08" db="EMBL/GenBank/DDBJ databases">
        <authorList>
            <person name="Ishikawa M."/>
            <person name="Suzuki T."/>
            <person name="Matsutani M."/>
        </authorList>
    </citation>
    <scope>NUCLEOTIDE SEQUENCE</scope>
    <source>
        <strain evidence="9">7C1</strain>
        <strain evidence="8">8C4</strain>
    </source>
</reference>
<accession>A0AAN4ZQM6</accession>
<dbReference type="PANTHER" id="PTHR46566:SF2">
    <property type="entry name" value="ATP-DEPENDENT 6-PHOSPHOFRUCTOKINASE ISOZYME 2"/>
    <property type="match status" value="1"/>
</dbReference>
<organism evidence="9 10">
    <name type="scientific">Tetragenococcus koreensis</name>
    <dbReference type="NCBI Taxonomy" id="290335"/>
    <lineage>
        <taxon>Bacteria</taxon>
        <taxon>Bacillati</taxon>
        <taxon>Bacillota</taxon>
        <taxon>Bacilli</taxon>
        <taxon>Lactobacillales</taxon>
        <taxon>Enterococcaceae</taxon>
        <taxon>Tetragenococcus</taxon>
    </lineage>
</organism>
<dbReference type="GO" id="GO:0009024">
    <property type="term" value="F:tagatose-6-phosphate kinase activity"/>
    <property type="evidence" value="ECO:0007669"/>
    <property type="project" value="UniProtKB-EC"/>
</dbReference>
<dbReference type="EC" id="2.7.1.144" evidence="6"/>
<dbReference type="InterPro" id="IPR029056">
    <property type="entry name" value="Ribokinase-like"/>
</dbReference>
<dbReference type="GO" id="GO:0005524">
    <property type="term" value="F:ATP binding"/>
    <property type="evidence" value="ECO:0007669"/>
    <property type="project" value="UniProtKB-KW"/>
</dbReference>
<dbReference type="Proteomes" id="UP000886597">
    <property type="component" value="Unassembled WGS sequence"/>
</dbReference>
<dbReference type="EMBL" id="BKBO01000042">
    <property type="protein sequence ID" value="GEQ50300.1"/>
    <property type="molecule type" value="Genomic_DNA"/>
</dbReference>
<dbReference type="EMBL" id="BKBQ01000052">
    <property type="protein sequence ID" value="GEQ55475.1"/>
    <property type="molecule type" value="Genomic_DNA"/>
</dbReference>
<comment type="caution">
    <text evidence="9">The sequence shown here is derived from an EMBL/GenBank/DDBJ whole genome shotgun (WGS) entry which is preliminary data.</text>
</comment>
<comment type="similarity">
    <text evidence="1">Belongs to the carbohydrate kinase pfkB family.</text>
</comment>
<dbReference type="InterPro" id="IPR011611">
    <property type="entry name" value="PfkB_dom"/>
</dbReference>
<keyword evidence="3 6" id="KW-0547">Nucleotide-binding</keyword>
<keyword evidence="11" id="KW-1185">Reference proteome</keyword>
<evidence type="ECO:0000313" key="10">
    <source>
        <dbReference type="Proteomes" id="UP000886597"/>
    </source>
</evidence>
<evidence type="ECO:0000256" key="4">
    <source>
        <dbReference type="ARBA" id="ARBA00022777"/>
    </source>
</evidence>
<name>A0AAN4ZQM6_9ENTE</name>
<dbReference type="InterPro" id="IPR017583">
    <property type="entry name" value="Tagatose/fructose_Pkinase"/>
</dbReference>
<evidence type="ECO:0000256" key="6">
    <source>
        <dbReference type="PIRNR" id="PIRNR000535"/>
    </source>
</evidence>
<comment type="similarity">
    <text evidence="6">Belongs to the carbohydrate kinase PfkB family. LacC subfamily.</text>
</comment>
<keyword evidence="2 6" id="KW-0808">Transferase</keyword>
<dbReference type="SUPFAM" id="SSF53613">
    <property type="entry name" value="Ribokinase-like"/>
    <property type="match status" value="1"/>
</dbReference>
<gene>
    <name evidence="8" type="ORF">TK11N_21520</name>
    <name evidence="9" type="ORF">TK2N_23190</name>
</gene>